<feature type="compositionally biased region" description="Basic and acidic residues" evidence="1">
    <location>
        <begin position="1"/>
        <end position="15"/>
    </location>
</feature>
<dbReference type="Proteomes" id="UP000007015">
    <property type="component" value="Chromosome 7"/>
</dbReference>
<name>A2YLL2_ORYSI</name>
<sequence length="104" mass="11943">MRRPIRDATRQEFLKRPGLSNTLSSSPSPNLEEAEGNGMNQGGATEEDESSSWVWWKKPTMRSRMRRLEGGMDRQMYTALLVTRRRHRLQVARCTGRGHEDPAS</sequence>
<accession>A2YLL2</accession>
<feature type="compositionally biased region" description="Low complexity" evidence="1">
    <location>
        <begin position="19"/>
        <end position="31"/>
    </location>
</feature>
<evidence type="ECO:0000313" key="3">
    <source>
        <dbReference type="Proteomes" id="UP000007015"/>
    </source>
</evidence>
<keyword evidence="3" id="KW-1185">Reference proteome</keyword>
<dbReference type="AlphaFoldDB" id="A2YLL2"/>
<organism evidence="2 3">
    <name type="scientific">Oryza sativa subsp. indica</name>
    <name type="common">Rice</name>
    <dbReference type="NCBI Taxonomy" id="39946"/>
    <lineage>
        <taxon>Eukaryota</taxon>
        <taxon>Viridiplantae</taxon>
        <taxon>Streptophyta</taxon>
        <taxon>Embryophyta</taxon>
        <taxon>Tracheophyta</taxon>
        <taxon>Spermatophyta</taxon>
        <taxon>Magnoliopsida</taxon>
        <taxon>Liliopsida</taxon>
        <taxon>Poales</taxon>
        <taxon>Poaceae</taxon>
        <taxon>BOP clade</taxon>
        <taxon>Oryzoideae</taxon>
        <taxon>Oryzeae</taxon>
        <taxon>Oryzinae</taxon>
        <taxon>Oryza</taxon>
        <taxon>Oryza sativa</taxon>
    </lineage>
</organism>
<dbReference type="EMBL" id="CM000132">
    <property type="protein sequence ID" value="EAZ03973.1"/>
    <property type="molecule type" value="Genomic_DNA"/>
</dbReference>
<protein>
    <submittedName>
        <fullName evidence="2">Uncharacterized protein</fullName>
    </submittedName>
</protein>
<dbReference type="Gramene" id="BGIOSGA025763-TA">
    <property type="protein sequence ID" value="BGIOSGA025763-PA"/>
    <property type="gene ID" value="BGIOSGA025763"/>
</dbReference>
<proteinExistence type="predicted"/>
<gene>
    <name evidence="2" type="ORF">OsI_26110</name>
</gene>
<feature type="region of interest" description="Disordered" evidence="1">
    <location>
        <begin position="1"/>
        <end position="53"/>
    </location>
</feature>
<reference evidence="2 3" key="1">
    <citation type="journal article" date="2005" name="PLoS Biol.">
        <title>The genomes of Oryza sativa: a history of duplications.</title>
        <authorList>
            <person name="Yu J."/>
            <person name="Wang J."/>
            <person name="Lin W."/>
            <person name="Li S."/>
            <person name="Li H."/>
            <person name="Zhou J."/>
            <person name="Ni P."/>
            <person name="Dong W."/>
            <person name="Hu S."/>
            <person name="Zeng C."/>
            <person name="Zhang J."/>
            <person name="Zhang Y."/>
            <person name="Li R."/>
            <person name="Xu Z."/>
            <person name="Li S."/>
            <person name="Li X."/>
            <person name="Zheng H."/>
            <person name="Cong L."/>
            <person name="Lin L."/>
            <person name="Yin J."/>
            <person name="Geng J."/>
            <person name="Li G."/>
            <person name="Shi J."/>
            <person name="Liu J."/>
            <person name="Lv H."/>
            <person name="Li J."/>
            <person name="Wang J."/>
            <person name="Deng Y."/>
            <person name="Ran L."/>
            <person name="Shi X."/>
            <person name="Wang X."/>
            <person name="Wu Q."/>
            <person name="Li C."/>
            <person name="Ren X."/>
            <person name="Wang J."/>
            <person name="Wang X."/>
            <person name="Li D."/>
            <person name="Liu D."/>
            <person name="Zhang X."/>
            <person name="Ji Z."/>
            <person name="Zhao W."/>
            <person name="Sun Y."/>
            <person name="Zhang Z."/>
            <person name="Bao J."/>
            <person name="Han Y."/>
            <person name="Dong L."/>
            <person name="Ji J."/>
            <person name="Chen P."/>
            <person name="Wu S."/>
            <person name="Liu J."/>
            <person name="Xiao Y."/>
            <person name="Bu D."/>
            <person name="Tan J."/>
            <person name="Yang L."/>
            <person name="Ye C."/>
            <person name="Zhang J."/>
            <person name="Xu J."/>
            <person name="Zhou Y."/>
            <person name="Yu Y."/>
            <person name="Zhang B."/>
            <person name="Zhuang S."/>
            <person name="Wei H."/>
            <person name="Liu B."/>
            <person name="Lei M."/>
            <person name="Yu H."/>
            <person name="Li Y."/>
            <person name="Xu H."/>
            <person name="Wei S."/>
            <person name="He X."/>
            <person name="Fang L."/>
            <person name="Zhang Z."/>
            <person name="Zhang Y."/>
            <person name="Huang X."/>
            <person name="Su Z."/>
            <person name="Tong W."/>
            <person name="Li J."/>
            <person name="Tong Z."/>
            <person name="Li S."/>
            <person name="Ye J."/>
            <person name="Wang L."/>
            <person name="Fang L."/>
            <person name="Lei T."/>
            <person name="Chen C."/>
            <person name="Chen H."/>
            <person name="Xu Z."/>
            <person name="Li H."/>
            <person name="Huang H."/>
            <person name="Zhang F."/>
            <person name="Xu H."/>
            <person name="Li N."/>
            <person name="Zhao C."/>
            <person name="Li S."/>
            <person name="Dong L."/>
            <person name="Huang Y."/>
            <person name="Li L."/>
            <person name="Xi Y."/>
            <person name="Qi Q."/>
            <person name="Li W."/>
            <person name="Zhang B."/>
            <person name="Hu W."/>
            <person name="Zhang Y."/>
            <person name="Tian X."/>
            <person name="Jiao Y."/>
            <person name="Liang X."/>
            <person name="Jin J."/>
            <person name="Gao L."/>
            <person name="Zheng W."/>
            <person name="Hao B."/>
            <person name="Liu S."/>
            <person name="Wang W."/>
            <person name="Yuan L."/>
            <person name="Cao M."/>
            <person name="McDermott J."/>
            <person name="Samudrala R."/>
            <person name="Wang J."/>
            <person name="Wong G.K."/>
            <person name="Yang H."/>
        </authorList>
    </citation>
    <scope>NUCLEOTIDE SEQUENCE [LARGE SCALE GENOMIC DNA]</scope>
    <source>
        <strain evidence="3">cv. 93-11</strain>
    </source>
</reference>
<evidence type="ECO:0000256" key="1">
    <source>
        <dbReference type="SAM" id="MobiDB-lite"/>
    </source>
</evidence>
<evidence type="ECO:0000313" key="2">
    <source>
        <dbReference type="EMBL" id="EAZ03973.1"/>
    </source>
</evidence>
<dbReference type="HOGENOM" id="CLU_2254626_0_0_1"/>